<name>A0ABR5SB38_9BACT</name>
<evidence type="ECO:0000256" key="2">
    <source>
        <dbReference type="PROSITE-ProRule" id="PRU00169"/>
    </source>
</evidence>
<dbReference type="PROSITE" id="PS50110">
    <property type="entry name" value="RESPONSE_REGULATORY"/>
    <property type="match status" value="2"/>
</dbReference>
<reference evidence="5 6" key="1">
    <citation type="submission" date="2015-11" db="EMBL/GenBank/DDBJ databases">
        <authorList>
            <person name="Lin W."/>
        </authorList>
    </citation>
    <scope>NUCLEOTIDE SEQUENCE [LARGE SCALE GENOMIC DNA]</scope>
    <source>
        <strain evidence="5 6">HCH-1</strain>
    </source>
</reference>
<evidence type="ECO:0000256" key="1">
    <source>
        <dbReference type="ARBA" id="ARBA00022553"/>
    </source>
</evidence>
<gene>
    <name evidence="5" type="ORF">ASN18_3278</name>
</gene>
<dbReference type="Gene3D" id="3.40.50.2300">
    <property type="match status" value="2"/>
</dbReference>
<accession>A0ABR5SB38</accession>
<protein>
    <submittedName>
        <fullName evidence="5">Hisitidine kinase</fullName>
    </submittedName>
</protein>
<keyword evidence="1 2" id="KW-0597">Phosphoprotein</keyword>
<feature type="domain" description="Response regulatory" evidence="3">
    <location>
        <begin position="133"/>
        <end position="247"/>
    </location>
</feature>
<dbReference type="Gene3D" id="3.30.450.20">
    <property type="entry name" value="PAS domain"/>
    <property type="match status" value="1"/>
</dbReference>
<dbReference type="GO" id="GO:0016301">
    <property type="term" value="F:kinase activity"/>
    <property type="evidence" value="ECO:0007669"/>
    <property type="project" value="UniProtKB-KW"/>
</dbReference>
<feature type="domain" description="PAS" evidence="4">
    <location>
        <begin position="291"/>
        <end position="333"/>
    </location>
</feature>
<dbReference type="InterPro" id="IPR050595">
    <property type="entry name" value="Bact_response_regulator"/>
</dbReference>
<comment type="caution">
    <text evidence="5">The sequence shown here is derived from an EMBL/GenBank/DDBJ whole genome shotgun (WGS) entry which is preliminary data.</text>
</comment>
<dbReference type="PROSITE" id="PS50112">
    <property type="entry name" value="PAS"/>
    <property type="match status" value="1"/>
</dbReference>
<dbReference type="SMART" id="SM00448">
    <property type="entry name" value="REC"/>
    <property type="match status" value="2"/>
</dbReference>
<dbReference type="CDD" id="cd17536">
    <property type="entry name" value="REC_YesN-like"/>
    <property type="match status" value="1"/>
</dbReference>
<feature type="domain" description="Response regulatory" evidence="3">
    <location>
        <begin position="5"/>
        <end position="119"/>
    </location>
</feature>
<proteinExistence type="predicted"/>
<keyword evidence="5" id="KW-0418">Kinase</keyword>
<keyword evidence="5" id="KW-0808">Transferase</keyword>
<organism evidence="5 6">
    <name type="scientific">Candidatus Magnetominusculus xianensis</name>
    <dbReference type="NCBI Taxonomy" id="1748249"/>
    <lineage>
        <taxon>Bacteria</taxon>
        <taxon>Pseudomonadati</taxon>
        <taxon>Nitrospirota</taxon>
        <taxon>Nitrospiria</taxon>
        <taxon>Nitrospirales</taxon>
        <taxon>Nitrospiraceae</taxon>
        <taxon>Candidatus Magnetominusculus</taxon>
    </lineage>
</organism>
<feature type="modified residue" description="4-aspartylphosphate" evidence="2">
    <location>
        <position position="54"/>
    </location>
</feature>
<dbReference type="InterPro" id="IPR001789">
    <property type="entry name" value="Sig_transdc_resp-reg_receiver"/>
</dbReference>
<dbReference type="Proteomes" id="UP000060487">
    <property type="component" value="Unassembled WGS sequence"/>
</dbReference>
<evidence type="ECO:0000259" key="3">
    <source>
        <dbReference type="PROSITE" id="PS50110"/>
    </source>
</evidence>
<dbReference type="SUPFAM" id="SSF52172">
    <property type="entry name" value="CheY-like"/>
    <property type="match status" value="2"/>
</dbReference>
<dbReference type="PANTHER" id="PTHR44591">
    <property type="entry name" value="STRESS RESPONSE REGULATOR PROTEIN 1"/>
    <property type="match status" value="1"/>
</dbReference>
<evidence type="ECO:0000259" key="4">
    <source>
        <dbReference type="PROSITE" id="PS50112"/>
    </source>
</evidence>
<dbReference type="PANTHER" id="PTHR44591:SF23">
    <property type="entry name" value="CHEY SUBFAMILY"/>
    <property type="match status" value="1"/>
</dbReference>
<dbReference type="InterPro" id="IPR000014">
    <property type="entry name" value="PAS"/>
</dbReference>
<evidence type="ECO:0000313" key="5">
    <source>
        <dbReference type="EMBL" id="KWT74993.1"/>
    </source>
</evidence>
<dbReference type="Pfam" id="PF00072">
    <property type="entry name" value="Response_reg"/>
    <property type="match status" value="2"/>
</dbReference>
<keyword evidence="6" id="KW-1185">Reference proteome</keyword>
<feature type="modified residue" description="4-aspartylphosphate" evidence="2">
    <location>
        <position position="182"/>
    </location>
</feature>
<dbReference type="EMBL" id="LNQR01000134">
    <property type="protein sequence ID" value="KWT74993.1"/>
    <property type="molecule type" value="Genomic_DNA"/>
</dbReference>
<dbReference type="RefSeq" id="WP_085053875.1">
    <property type="nucleotide sequence ID" value="NZ_LNQR01000134.1"/>
</dbReference>
<evidence type="ECO:0000313" key="6">
    <source>
        <dbReference type="Proteomes" id="UP000060487"/>
    </source>
</evidence>
<dbReference type="InterPro" id="IPR011006">
    <property type="entry name" value="CheY-like_superfamily"/>
</dbReference>
<sequence length="405" mass="45676">MILHKVLLVEDDETTRKQLAKFIQKDRFDVIQAENGRVGIELFRVEKPDIVLTDLKMPDMDGMEVINTVKRLSPDTDVILFTGFGETDTAVMALREGVLDYLKKPIDLDALSSSLGRARERVVARGDNFVQPVILLVDDEELPRKRLARVMAKENWMVIEAENGEDAVKTFGLAKIDIVITDITMPIMTGLQALHQMRKMSGDFEAIVFTGYGDEESAIQALRDGAINFIKKPVDIDQLILSVEKALEKLRLDRALKYRNRELELARQVIAQVTAEQELIINLHNSVVKQATDFAQRLLDAIPTSIFVMRRDFNIVYVNKSLMSIIGSRTDKLDASMIESMKKMGIKELTLQQLEETMNKLYDEPGSIETIKTGDFSSLTLTLITVVGDARESYVLVAIRGERSL</sequence>